<keyword evidence="9 11" id="KW-0472">Membrane</keyword>
<dbReference type="Pfam" id="PF07774">
    <property type="entry name" value="EMC1_C"/>
    <property type="match status" value="1"/>
</dbReference>
<keyword evidence="5 11" id="KW-0812">Transmembrane</keyword>
<evidence type="ECO:0000256" key="2">
    <source>
        <dbReference type="ARBA" id="ARBA00007904"/>
    </source>
</evidence>
<evidence type="ECO:0000256" key="8">
    <source>
        <dbReference type="ARBA" id="ARBA00022989"/>
    </source>
</evidence>
<dbReference type="Pfam" id="PF25293">
    <property type="entry name" value="Beta-prop_EMC1_N"/>
    <property type="match status" value="1"/>
</dbReference>
<organism evidence="14 15">
    <name type="scientific">Clavelina lepadiformis</name>
    <name type="common">Light-bulb sea squirt</name>
    <name type="synonym">Ascidia lepadiformis</name>
    <dbReference type="NCBI Taxonomy" id="159417"/>
    <lineage>
        <taxon>Eukaryota</taxon>
        <taxon>Metazoa</taxon>
        <taxon>Chordata</taxon>
        <taxon>Tunicata</taxon>
        <taxon>Ascidiacea</taxon>
        <taxon>Aplousobranchia</taxon>
        <taxon>Clavelinidae</taxon>
        <taxon>Clavelina</taxon>
    </lineage>
</organism>
<evidence type="ECO:0000259" key="12">
    <source>
        <dbReference type="Pfam" id="PF07774"/>
    </source>
</evidence>
<keyword evidence="6" id="KW-0732">Signal</keyword>
<evidence type="ECO:0000256" key="10">
    <source>
        <dbReference type="ARBA" id="ARBA00023180"/>
    </source>
</evidence>
<dbReference type="InterPro" id="IPR058545">
    <property type="entry name" value="Beta-prop_EMC1_1st"/>
</dbReference>
<dbReference type="InterPro" id="IPR015943">
    <property type="entry name" value="WD40/YVTN_repeat-like_dom_sf"/>
</dbReference>
<keyword evidence="8 11" id="KW-1133">Transmembrane helix</keyword>
<dbReference type="Proteomes" id="UP001642483">
    <property type="component" value="Unassembled WGS sequence"/>
</dbReference>
<comment type="similarity">
    <text evidence="2">Belongs to the EMC1 family.</text>
</comment>
<evidence type="ECO:0000259" key="13">
    <source>
        <dbReference type="Pfam" id="PF25293"/>
    </source>
</evidence>
<dbReference type="InterPro" id="IPR011678">
    <property type="entry name" value="EMC1_C"/>
</dbReference>
<evidence type="ECO:0000256" key="3">
    <source>
        <dbReference type="ARBA" id="ARBA00011276"/>
    </source>
</evidence>
<dbReference type="PANTHER" id="PTHR21573">
    <property type="entry name" value="ER MEMBRANE PROTEIN COMPLEX SUBUNIT 1"/>
    <property type="match status" value="1"/>
</dbReference>
<evidence type="ECO:0000256" key="4">
    <source>
        <dbReference type="ARBA" id="ARBA00020824"/>
    </source>
</evidence>
<name>A0ABP0EXF6_CLALP</name>
<dbReference type="SMART" id="SM00564">
    <property type="entry name" value="PQQ"/>
    <property type="match status" value="4"/>
</dbReference>
<evidence type="ECO:0000313" key="14">
    <source>
        <dbReference type="EMBL" id="CAK8672158.1"/>
    </source>
</evidence>
<feature type="domain" description="EMC1 first beta-propeller" evidence="13">
    <location>
        <begin position="25"/>
        <end position="429"/>
    </location>
</feature>
<reference evidence="14 15" key="1">
    <citation type="submission" date="2024-02" db="EMBL/GenBank/DDBJ databases">
        <authorList>
            <person name="Daric V."/>
            <person name="Darras S."/>
        </authorList>
    </citation>
    <scope>NUCLEOTIDE SEQUENCE [LARGE SCALE GENOMIC DNA]</scope>
</reference>
<dbReference type="Gene3D" id="2.130.10.10">
    <property type="entry name" value="YVTN repeat-like/Quinoprotein amine dehydrogenase"/>
    <property type="match status" value="1"/>
</dbReference>
<feature type="domain" description="ER membrane protein complex subunit 1 C-terminal" evidence="12">
    <location>
        <begin position="770"/>
        <end position="975"/>
    </location>
</feature>
<keyword evidence="10" id="KW-0325">Glycoprotein</keyword>
<accession>A0ABP0EXF6</accession>
<dbReference type="InterPro" id="IPR011047">
    <property type="entry name" value="Quinoprotein_ADH-like_sf"/>
</dbReference>
<evidence type="ECO:0000313" key="15">
    <source>
        <dbReference type="Proteomes" id="UP001642483"/>
    </source>
</evidence>
<comment type="subunit">
    <text evidence="3">Component of the ER membrane protein complex (EMC).</text>
</comment>
<gene>
    <name evidence="14" type="ORF">CVLEPA_LOCUS1148</name>
</gene>
<comment type="caution">
    <text evidence="14">The sequence shown here is derived from an EMBL/GenBank/DDBJ whole genome shotgun (WGS) entry which is preliminary data.</text>
</comment>
<evidence type="ECO:0000256" key="6">
    <source>
        <dbReference type="ARBA" id="ARBA00022729"/>
    </source>
</evidence>
<evidence type="ECO:0000256" key="9">
    <source>
        <dbReference type="ARBA" id="ARBA00023136"/>
    </source>
</evidence>
<dbReference type="InterPro" id="IPR018391">
    <property type="entry name" value="PQQ_b-propeller_rpt"/>
</dbReference>
<keyword evidence="15" id="KW-1185">Reference proteome</keyword>
<evidence type="ECO:0000256" key="5">
    <source>
        <dbReference type="ARBA" id="ARBA00022692"/>
    </source>
</evidence>
<dbReference type="EMBL" id="CAWYQH010000001">
    <property type="protein sequence ID" value="CAK8672158.1"/>
    <property type="molecule type" value="Genomic_DNA"/>
</dbReference>
<dbReference type="PANTHER" id="PTHR21573:SF0">
    <property type="entry name" value="ER MEMBRANE PROTEIN COMPLEX SUBUNIT 1"/>
    <property type="match status" value="1"/>
</dbReference>
<keyword evidence="7" id="KW-0256">Endoplasmic reticulum</keyword>
<protein>
    <recommendedName>
        <fullName evidence="4">ER membrane protein complex subunit 1</fullName>
    </recommendedName>
</protein>
<evidence type="ECO:0000256" key="1">
    <source>
        <dbReference type="ARBA" id="ARBA00004115"/>
    </source>
</evidence>
<evidence type="ECO:0000256" key="7">
    <source>
        <dbReference type="ARBA" id="ARBA00022824"/>
    </source>
</evidence>
<proteinExistence type="inferred from homology"/>
<dbReference type="SUPFAM" id="SSF50998">
    <property type="entry name" value="Quinoprotein alcohol dehydrogenase-like"/>
    <property type="match status" value="1"/>
</dbReference>
<dbReference type="InterPro" id="IPR026895">
    <property type="entry name" value="EMC1"/>
</dbReference>
<feature type="transmembrane region" description="Helical" evidence="11">
    <location>
        <begin position="946"/>
        <end position="966"/>
    </location>
</feature>
<evidence type="ECO:0000256" key="11">
    <source>
        <dbReference type="SAM" id="Phobius"/>
    </source>
</evidence>
<comment type="subcellular location">
    <subcellularLocation>
        <location evidence="1">Endoplasmic reticulum membrane</location>
        <topology evidence="1">Single-pass type I membrane protein</topology>
    </subcellularLocation>
</comment>
<sequence length="976" mass="109259">MQYNIVFTVKFVAVFGAFLCSFGDALYEDQIGKFDWKKELLGRVDHAVFDSSVSLNKHGFVTTEKGAIACINMRTGEVKWRRILPESDRKITYLAHVRDGLVVVSSKGMARLWDSASGILKWEVDLSVAAENRESFIVIHAATLERSYSEKTLLVILSKTGLHTIAISLTKRKPEIQSVLLNQELTDGDHDKIFVDSQNGKIIHLQLQSGVRLEVTVYDADNLSSPKQVTISTSWLESLAMTALLEDDTLLYVSNDVGAIHLVDLENGNTQATVPLLRLGIKDPVTMMSSNEEEDVAVHGSDVILSHGEGQMSLIKITGSTVKLMQTKIIPEVSDVVFKQKGTEVYAYFASQINNVVSIATVNVKTGKYNDDLTINVTLPPHTGTLEKVYVNMFLKRNTPVGFRALLQTTDETVFLVTQPNRIAWQRQEAIASVVHATMLDLPLSDVDAGIEAEFEESGKTKLMEMFFKRVSAQGSQLISWFNNILRDLKEDTLFTHKTRDPLIQVEGLTRDPFSLHKMIVLVTKSGVLFGMDSLTGEIVWRYFLSQLKGRQLHFFVQRTTAHYPHPPQALLLGLDSSQSQPPIVLAVNPITGVVIDLSADFINLESPVIQAMPFPVPDNHHLRPLIMLDADLNIHLVPDTSDIRAILSELNLYMYDVNVSNGLIRGFSLSEKNSAQLIWSMHLPNTHKIIKFSGKPALEKVDSMGRPLADRSVIYKYLNPNVIAILSESVDDAVDRSSLLLYVIDAVTGAVIHSTIHKKASGPVHMVHSENWLIYSYWNAKARRNEIASFEFYEGKKQFNATVFSSFQTRPDPIVMQQAYIFSAGISCIGVSQTDKGITSRQILFGLKKGVLFGLPRRFFDPRRPLHATERHREEGLVQYMPEIPIPPELYLSYNLTVEGMERIYTAPAALESTSLVLATGLDLFFTRTQPSKMFDVLKEDFDHLLIAVVLLGMFAAALITRRMAQVKQLNKAWR</sequence>